<keyword evidence="1" id="KW-1133">Transmembrane helix</keyword>
<comment type="caution">
    <text evidence="2">The sequence shown here is derived from an EMBL/GenBank/DDBJ whole genome shotgun (WGS) entry which is preliminary data.</text>
</comment>
<protein>
    <recommendedName>
        <fullName evidence="4">Signal transduction histidine kinase dimerisation/phosphoacceptor domain-containing protein</fullName>
    </recommendedName>
</protein>
<feature type="transmembrane region" description="Helical" evidence="1">
    <location>
        <begin position="14"/>
        <end position="35"/>
    </location>
</feature>
<dbReference type="EMBL" id="JASBAO010000001">
    <property type="protein sequence ID" value="MDI2090080.1"/>
    <property type="molecule type" value="Genomic_DNA"/>
</dbReference>
<organism evidence="2 3">
    <name type="scientific">Commensalibacter oyaizuii</name>
    <dbReference type="NCBI Taxonomy" id="3043873"/>
    <lineage>
        <taxon>Bacteria</taxon>
        <taxon>Pseudomonadati</taxon>
        <taxon>Pseudomonadota</taxon>
        <taxon>Alphaproteobacteria</taxon>
        <taxon>Acetobacterales</taxon>
        <taxon>Acetobacteraceae</taxon>
    </lineage>
</organism>
<reference evidence="2" key="1">
    <citation type="submission" date="2023-05" db="EMBL/GenBank/DDBJ databases">
        <title>Whole genome sequence of Commensalibacter sp.</title>
        <authorList>
            <person name="Charoenyingcharoen P."/>
            <person name="Yukphan P."/>
        </authorList>
    </citation>
    <scope>NUCLEOTIDE SEQUENCE</scope>
    <source>
        <strain evidence="2">TBRC 16381</strain>
    </source>
</reference>
<evidence type="ECO:0008006" key="4">
    <source>
        <dbReference type="Google" id="ProtNLM"/>
    </source>
</evidence>
<keyword evidence="3" id="KW-1185">Reference proteome</keyword>
<keyword evidence="1" id="KW-0812">Transmembrane</keyword>
<gene>
    <name evidence="2" type="ORF">QJV27_01570</name>
</gene>
<dbReference type="Proteomes" id="UP001431634">
    <property type="component" value="Unassembled WGS sequence"/>
</dbReference>
<evidence type="ECO:0000313" key="3">
    <source>
        <dbReference type="Proteomes" id="UP001431634"/>
    </source>
</evidence>
<feature type="transmembrane region" description="Helical" evidence="1">
    <location>
        <begin position="41"/>
        <end position="64"/>
    </location>
</feature>
<evidence type="ECO:0000256" key="1">
    <source>
        <dbReference type="SAM" id="Phobius"/>
    </source>
</evidence>
<name>A0ABT6PZ00_9PROT</name>
<proteinExistence type="predicted"/>
<accession>A0ABT6PZ00</accession>
<dbReference type="RefSeq" id="WP_281447235.1">
    <property type="nucleotide sequence ID" value="NZ_JASBAO010000001.1"/>
</dbReference>
<sequence length="134" mass="15131">MATPTPSLSPYKSVFIYMISVLSGIIPCIIAFILFKYNVPLWTIFVIIGVYITILMANIFYNFLKQIDAIKNKHEKELSVLRHDVKGLLSPALLMADRILLNKSADEKIQKSAESIAQSIEKVSEYLTASKNKH</sequence>
<evidence type="ECO:0000313" key="2">
    <source>
        <dbReference type="EMBL" id="MDI2090080.1"/>
    </source>
</evidence>
<keyword evidence="1" id="KW-0472">Membrane</keyword>